<evidence type="ECO:0000256" key="1">
    <source>
        <dbReference type="SAM" id="MobiDB-lite"/>
    </source>
</evidence>
<dbReference type="AlphaFoldDB" id="A0A2S2PWN1"/>
<feature type="compositionally biased region" description="Basic and acidic residues" evidence="1">
    <location>
        <begin position="46"/>
        <end position="57"/>
    </location>
</feature>
<dbReference type="GeneID" id="112681912"/>
<organism evidence="2">
    <name type="scientific">Sipha flava</name>
    <name type="common">yellow sugarcane aphid</name>
    <dbReference type="NCBI Taxonomy" id="143950"/>
    <lineage>
        <taxon>Eukaryota</taxon>
        <taxon>Metazoa</taxon>
        <taxon>Ecdysozoa</taxon>
        <taxon>Arthropoda</taxon>
        <taxon>Hexapoda</taxon>
        <taxon>Insecta</taxon>
        <taxon>Pterygota</taxon>
        <taxon>Neoptera</taxon>
        <taxon>Paraneoptera</taxon>
        <taxon>Hemiptera</taxon>
        <taxon>Sternorrhyncha</taxon>
        <taxon>Aphidomorpha</taxon>
        <taxon>Aphidoidea</taxon>
        <taxon>Aphididae</taxon>
        <taxon>Sipha</taxon>
    </lineage>
</organism>
<proteinExistence type="predicted"/>
<feature type="compositionally biased region" description="Polar residues" evidence="1">
    <location>
        <begin position="157"/>
        <end position="169"/>
    </location>
</feature>
<evidence type="ECO:0000313" key="4">
    <source>
        <dbReference type="RefSeq" id="XP_025408057.1"/>
    </source>
</evidence>
<protein>
    <submittedName>
        <fullName evidence="4">Uncharacterized protein LOC112681912</fullName>
    </submittedName>
</protein>
<gene>
    <name evidence="4" type="primary">LOC112681912</name>
    <name evidence="2" type="ORF">g.35412</name>
</gene>
<evidence type="ECO:0000313" key="2">
    <source>
        <dbReference type="EMBL" id="MBY69871.1"/>
    </source>
</evidence>
<dbReference type="RefSeq" id="XP_025408057.1">
    <property type="nucleotide sequence ID" value="XM_025552272.1"/>
</dbReference>
<feature type="compositionally biased region" description="Polar residues" evidence="1">
    <location>
        <begin position="62"/>
        <end position="78"/>
    </location>
</feature>
<reference evidence="2" key="1">
    <citation type="submission" date="2018-04" db="EMBL/GenBank/DDBJ databases">
        <title>Transcriptome assembly of Sipha flava.</title>
        <authorList>
            <person name="Scully E.D."/>
            <person name="Geib S.M."/>
            <person name="Palmer N.A."/>
            <person name="Koch K."/>
            <person name="Bradshaw J."/>
            <person name="Heng-Moss T."/>
            <person name="Sarath G."/>
        </authorList>
    </citation>
    <scope>NUCLEOTIDE SEQUENCE</scope>
</reference>
<accession>A0A2S2PWN1</accession>
<evidence type="ECO:0000313" key="3">
    <source>
        <dbReference type="Proteomes" id="UP000694846"/>
    </source>
</evidence>
<dbReference type="EMBL" id="GGMS01000668">
    <property type="protein sequence ID" value="MBY69871.1"/>
    <property type="molecule type" value="Transcribed_RNA"/>
</dbReference>
<dbReference type="OrthoDB" id="6611364at2759"/>
<feature type="compositionally biased region" description="Basic and acidic residues" evidence="1">
    <location>
        <begin position="188"/>
        <end position="197"/>
    </location>
</feature>
<reference evidence="4" key="2">
    <citation type="submission" date="2025-04" db="UniProtKB">
        <authorList>
            <consortium name="RefSeq"/>
        </authorList>
    </citation>
    <scope>IDENTIFICATION</scope>
    <source>
        <tissue evidence="4">Whole body</tissue>
    </source>
</reference>
<sequence>MKGTAAADRPYESCRWKSSRGRLAVRTTWVKGVRHVIMSDDDDVTDERPPPEKEKRSRLQHKNSGGSTSNAKTNRSPLTVVNANGNNNNGNDDNGSYVDRVLRWLHKPSGGVLETCQKPMSAPGNGGGGVRRPALIKTFSIPENKFVHQQVAEVTGRPSTTKSSGASNAKNHRKTELHVHMPSTCPDGHGEIWHRLS</sequence>
<feature type="region of interest" description="Disordered" evidence="1">
    <location>
        <begin position="155"/>
        <end position="197"/>
    </location>
</feature>
<name>A0A2S2PWN1_9HEMI</name>
<keyword evidence="3" id="KW-1185">Reference proteome</keyword>
<feature type="region of interest" description="Disordered" evidence="1">
    <location>
        <begin position="40"/>
        <end position="78"/>
    </location>
</feature>
<dbReference type="Proteomes" id="UP000694846">
    <property type="component" value="Unplaced"/>
</dbReference>